<dbReference type="InterPro" id="IPR029058">
    <property type="entry name" value="AB_hydrolase_fold"/>
</dbReference>
<reference evidence="1 2" key="1">
    <citation type="submission" date="2018-06" db="EMBL/GenBank/DDBJ databases">
        <title>Chryseolinea flavus sp. nov., a member of the phylum Bacteroidetes isolated from soil.</title>
        <authorList>
            <person name="Li Y."/>
            <person name="Wang J."/>
        </authorList>
    </citation>
    <scope>NUCLEOTIDE SEQUENCE [LARGE SCALE GENOMIC DNA]</scope>
    <source>
        <strain evidence="1 2">SDU1-6</strain>
    </source>
</reference>
<keyword evidence="2" id="KW-1185">Reference proteome</keyword>
<evidence type="ECO:0008006" key="3">
    <source>
        <dbReference type="Google" id="ProtNLM"/>
    </source>
</evidence>
<accession>A0A364Y762</accession>
<dbReference type="RefSeq" id="WP_112745924.1">
    <property type="nucleotide sequence ID" value="NZ_QMFY01000002.1"/>
</dbReference>
<proteinExistence type="predicted"/>
<dbReference type="Proteomes" id="UP000251889">
    <property type="component" value="Unassembled WGS sequence"/>
</dbReference>
<dbReference type="SUPFAM" id="SSF53474">
    <property type="entry name" value="alpha/beta-Hydrolases"/>
    <property type="match status" value="1"/>
</dbReference>
<evidence type="ECO:0000313" key="1">
    <source>
        <dbReference type="EMBL" id="RAW02101.1"/>
    </source>
</evidence>
<protein>
    <recommendedName>
        <fullName evidence="3">AB hydrolase-1 domain-containing protein</fullName>
    </recommendedName>
</protein>
<comment type="caution">
    <text evidence="1">The sequence shown here is derived from an EMBL/GenBank/DDBJ whole genome shotgun (WGS) entry which is preliminary data.</text>
</comment>
<dbReference type="EMBL" id="QMFY01000002">
    <property type="protein sequence ID" value="RAW02101.1"/>
    <property type="molecule type" value="Genomic_DNA"/>
</dbReference>
<sequence length="172" mass="19395">MLVAPAYLRTPFSNEERAVMDKNSQQVSGFISRSEVNAELAKNSLLTQRKLSSIEETSKFRIMFASRFLYDVSKWRRLREGGPFYNATVDGLVSKTMPASEWNYYQNFQKSSLPVSVIIGDHDFLDMGAKLVTMSSKGIPGLQVTVVPQAGHNIWIDQPTRFREALASALNR</sequence>
<organism evidence="1 2">
    <name type="scientific">Pseudochryseolinea flava</name>
    <dbReference type="NCBI Taxonomy" id="2059302"/>
    <lineage>
        <taxon>Bacteria</taxon>
        <taxon>Pseudomonadati</taxon>
        <taxon>Bacteroidota</taxon>
        <taxon>Cytophagia</taxon>
        <taxon>Cytophagales</taxon>
        <taxon>Fulvivirgaceae</taxon>
        <taxon>Pseudochryseolinea</taxon>
    </lineage>
</organism>
<name>A0A364Y762_9BACT</name>
<dbReference type="OrthoDB" id="9796770at2"/>
<evidence type="ECO:0000313" key="2">
    <source>
        <dbReference type="Proteomes" id="UP000251889"/>
    </source>
</evidence>
<gene>
    <name evidence="1" type="ORF">DQQ10_05990</name>
</gene>
<dbReference type="AlphaFoldDB" id="A0A364Y762"/>
<dbReference type="Gene3D" id="3.40.50.1820">
    <property type="entry name" value="alpha/beta hydrolase"/>
    <property type="match status" value="1"/>
</dbReference>